<keyword evidence="2" id="KW-1185">Reference proteome</keyword>
<evidence type="ECO:0000313" key="1">
    <source>
        <dbReference type="EMBL" id="KAF5578838.1"/>
    </source>
</evidence>
<reference evidence="1 2" key="1">
    <citation type="submission" date="2020-05" db="EMBL/GenBank/DDBJ databases">
        <title>Identification and distribution of gene clusters putatively required for synthesis of sphingolipid metabolism inhibitors in phylogenetically diverse species of the filamentous fungus Fusarium.</title>
        <authorList>
            <person name="Kim H.-S."/>
            <person name="Busman M."/>
            <person name="Brown D.W."/>
            <person name="Divon H."/>
            <person name="Uhlig S."/>
            <person name="Proctor R.H."/>
        </authorList>
    </citation>
    <scope>NUCLEOTIDE SEQUENCE [LARGE SCALE GENOMIC DNA]</scope>
    <source>
        <strain evidence="1 2">NRRL 25211</strain>
    </source>
</reference>
<comment type="caution">
    <text evidence="1">The sequence shown here is derived from an EMBL/GenBank/DDBJ whole genome shotgun (WGS) entry which is preliminary data.</text>
</comment>
<dbReference type="AlphaFoldDB" id="A0A8H5KU39"/>
<dbReference type="EMBL" id="JAAOAR010000541">
    <property type="protein sequence ID" value="KAF5578838.1"/>
    <property type="molecule type" value="Genomic_DNA"/>
</dbReference>
<accession>A0A8H5KU39</accession>
<sequence length="233" mass="26834">MSSLTNCSWPDSLSDDITASTEDLNKDKPVPHLDYVPSIATVRTKAFSQPWPGDNPTRDRRTEYVNAYLAWARPEDPALQVAVQGQARARIVRALPMVQAKDWTEAETDHLLYLIDEEYWRLWRKFPDHSFKNLNTADYFIRSVEDVEPKPLWPWTHPEPVFFTFNESSRCLIHRPLQTPRRVRDSTLSDLPSRYDLTFKTNSDTHDAEPNVPATGHALSRALQWLASFGLGL</sequence>
<proteinExistence type="predicted"/>
<gene>
    <name evidence="1" type="ORF">FPANT_9848</name>
</gene>
<evidence type="ECO:0000313" key="2">
    <source>
        <dbReference type="Proteomes" id="UP000544095"/>
    </source>
</evidence>
<dbReference type="Proteomes" id="UP000544095">
    <property type="component" value="Unassembled WGS sequence"/>
</dbReference>
<organism evidence="1 2">
    <name type="scientific">Fusarium pseudoanthophilum</name>
    <dbReference type="NCBI Taxonomy" id="48495"/>
    <lineage>
        <taxon>Eukaryota</taxon>
        <taxon>Fungi</taxon>
        <taxon>Dikarya</taxon>
        <taxon>Ascomycota</taxon>
        <taxon>Pezizomycotina</taxon>
        <taxon>Sordariomycetes</taxon>
        <taxon>Hypocreomycetidae</taxon>
        <taxon>Hypocreales</taxon>
        <taxon>Nectriaceae</taxon>
        <taxon>Fusarium</taxon>
        <taxon>Fusarium fujikuroi species complex</taxon>
    </lineage>
</organism>
<protein>
    <submittedName>
        <fullName evidence="1">Uncharacterized protein</fullName>
    </submittedName>
</protein>
<name>A0A8H5KU39_9HYPO</name>